<accession>A0A5C6MC92</accession>
<gene>
    <name evidence="1" type="ORF">E3A20_04340</name>
</gene>
<name>A0A5C6MC92_9PLAN</name>
<dbReference type="Proteomes" id="UP000321083">
    <property type="component" value="Unassembled WGS sequence"/>
</dbReference>
<comment type="caution">
    <text evidence="1">The sequence shown here is derived from an EMBL/GenBank/DDBJ whole genome shotgun (WGS) entry which is preliminary data.</text>
</comment>
<proteinExistence type="predicted"/>
<keyword evidence="2" id="KW-1185">Reference proteome</keyword>
<evidence type="ECO:0000313" key="1">
    <source>
        <dbReference type="EMBL" id="TWW11755.1"/>
    </source>
</evidence>
<organism evidence="1 2">
    <name type="scientific">Planctomyces bekefii</name>
    <dbReference type="NCBI Taxonomy" id="1653850"/>
    <lineage>
        <taxon>Bacteria</taxon>
        <taxon>Pseudomonadati</taxon>
        <taxon>Planctomycetota</taxon>
        <taxon>Planctomycetia</taxon>
        <taxon>Planctomycetales</taxon>
        <taxon>Planctomycetaceae</taxon>
        <taxon>Planctomyces</taxon>
    </lineage>
</organism>
<evidence type="ECO:0000313" key="2">
    <source>
        <dbReference type="Proteomes" id="UP000321083"/>
    </source>
</evidence>
<protein>
    <submittedName>
        <fullName evidence="1">Uncharacterized protein</fullName>
    </submittedName>
</protein>
<reference evidence="1 2" key="1">
    <citation type="submission" date="2019-08" db="EMBL/GenBank/DDBJ databases">
        <title>100 year-old enigma solved: identification of Planctomyces bekefii, the type genus and species of the phylum Planctomycetes.</title>
        <authorList>
            <person name="Svetlana D.N."/>
            <person name="Overmann J."/>
        </authorList>
    </citation>
    <scope>NUCLEOTIDE SEQUENCE [LARGE SCALE GENOMIC DNA]</scope>
    <source>
        <strain evidence="1">Phe10_nw2017</strain>
    </source>
</reference>
<dbReference type="AlphaFoldDB" id="A0A5C6MC92"/>
<dbReference type="EMBL" id="SRHE01000050">
    <property type="protein sequence ID" value="TWW11755.1"/>
    <property type="molecule type" value="Genomic_DNA"/>
</dbReference>
<sequence>MRRKGTETLRHYHHNIQRCWRRREAPTIRAGRIAMRTDGLQAGSSATWGSFPLPVVFACHSGPNKFCLVECRAVAFL</sequence>
<reference evidence="1 2" key="2">
    <citation type="submission" date="2019-08" db="EMBL/GenBank/DDBJ databases">
        <authorList>
            <person name="Henke P."/>
        </authorList>
    </citation>
    <scope>NUCLEOTIDE SEQUENCE [LARGE SCALE GENOMIC DNA]</scope>
    <source>
        <strain evidence="1">Phe10_nw2017</strain>
    </source>
</reference>